<comment type="subcellular location">
    <subcellularLocation>
        <location evidence="1">Cell membrane</location>
    </subcellularLocation>
</comment>
<proteinExistence type="predicted"/>
<comment type="caution">
    <text evidence="7">The sequence shown here is derived from an EMBL/GenBank/DDBJ whole genome shotgun (WGS) entry which is preliminary data.</text>
</comment>
<keyword evidence="5" id="KW-0732">Signal</keyword>
<dbReference type="PANTHER" id="PTHR47737:SF1">
    <property type="entry name" value="GLYCINE BETAINE_PROLINE BETAINE TRANSPORT SYSTEM PERMEASE PROTEIN PROW"/>
    <property type="match status" value="1"/>
</dbReference>
<gene>
    <name evidence="7" type="ORF">M3202_11590</name>
</gene>
<dbReference type="PANTHER" id="PTHR47737">
    <property type="entry name" value="GLYCINE BETAINE/PROLINE BETAINE TRANSPORT SYSTEM PERMEASE PROTEIN PROW"/>
    <property type="match status" value="1"/>
</dbReference>
<evidence type="ECO:0000256" key="2">
    <source>
        <dbReference type="ARBA" id="ARBA00022448"/>
    </source>
</evidence>
<evidence type="ECO:0000256" key="3">
    <source>
        <dbReference type="ARBA" id="ARBA00022475"/>
    </source>
</evidence>
<feature type="chain" id="PRO_5040962392" evidence="5">
    <location>
        <begin position="22"/>
        <end position="310"/>
    </location>
</feature>
<dbReference type="AlphaFoldDB" id="A0A9X2DQB1"/>
<dbReference type="GO" id="GO:0043190">
    <property type="term" value="C:ATP-binding cassette (ABC) transporter complex"/>
    <property type="evidence" value="ECO:0007669"/>
    <property type="project" value="InterPro"/>
</dbReference>
<dbReference type="SUPFAM" id="SSF53850">
    <property type="entry name" value="Periplasmic binding protein-like II"/>
    <property type="match status" value="2"/>
</dbReference>
<dbReference type="RefSeq" id="WP_251223488.1">
    <property type="nucleotide sequence ID" value="NZ_JAMBOL010000009.1"/>
</dbReference>
<evidence type="ECO:0000256" key="5">
    <source>
        <dbReference type="SAM" id="SignalP"/>
    </source>
</evidence>
<evidence type="ECO:0000256" key="4">
    <source>
        <dbReference type="ARBA" id="ARBA00023136"/>
    </source>
</evidence>
<evidence type="ECO:0000259" key="6">
    <source>
        <dbReference type="Pfam" id="PF04069"/>
    </source>
</evidence>
<sequence length="310" mass="33455">MKKNWKHISLAIGVAFSLTLAGCGSSNEDTTSDGADENGQDSAEETAAVGEALNYTITGIDAGAGVMAAAQNAIEEYELDEYELQASSDAAMTSALNEAISNEEAIVVTGWNPHWKFSKYDLKYLDDPKGVFGDAENIHTMARLGLEEDMPEAYQVLDNFHWTEDDMGEIMVAINEGQDPEEAAAEWVENNPDKVAEWTDGVDSVDGETIVLALVAWDSEIASTNMIAKVLEGIGYNVEISPMEGGYMWAAIANGEADAMVAAWLPATHGAYFEDYQDDVIDLGTNLEGAKIGLVVPAYMDIDSIEDLKE</sequence>
<dbReference type="EMBL" id="JAMBOL010000009">
    <property type="protein sequence ID" value="MCM3714721.1"/>
    <property type="molecule type" value="Genomic_DNA"/>
</dbReference>
<protein>
    <submittedName>
        <fullName evidence="7">Glycine/betaine ABC transporter</fullName>
    </submittedName>
</protein>
<feature type="signal peptide" evidence="5">
    <location>
        <begin position="1"/>
        <end position="21"/>
    </location>
</feature>
<keyword evidence="8" id="KW-1185">Reference proteome</keyword>
<dbReference type="InterPro" id="IPR007210">
    <property type="entry name" value="ABC_Gly_betaine_transp_sub-bd"/>
</dbReference>
<dbReference type="Proteomes" id="UP001139179">
    <property type="component" value="Unassembled WGS sequence"/>
</dbReference>
<dbReference type="GO" id="GO:0015226">
    <property type="term" value="F:carnitine transmembrane transporter activity"/>
    <property type="evidence" value="ECO:0007669"/>
    <property type="project" value="TreeGrafter"/>
</dbReference>
<dbReference type="Gene3D" id="3.40.190.100">
    <property type="entry name" value="Glycine betaine-binding periplasmic protein, domain 2"/>
    <property type="match status" value="1"/>
</dbReference>
<feature type="domain" description="ABC-type glycine betaine transport system substrate-binding" evidence="6">
    <location>
        <begin position="209"/>
        <end position="309"/>
    </location>
</feature>
<keyword evidence="3" id="KW-1003">Cell membrane</keyword>
<feature type="domain" description="ABC-type glycine betaine transport system substrate-binding" evidence="6">
    <location>
        <begin position="47"/>
        <end position="190"/>
    </location>
</feature>
<organism evidence="7 8">
    <name type="scientific">Halalkalibacter oceani</name>
    <dbReference type="NCBI Taxonomy" id="1653776"/>
    <lineage>
        <taxon>Bacteria</taxon>
        <taxon>Bacillati</taxon>
        <taxon>Bacillota</taxon>
        <taxon>Bacilli</taxon>
        <taxon>Bacillales</taxon>
        <taxon>Bacillaceae</taxon>
        <taxon>Halalkalibacter</taxon>
    </lineage>
</organism>
<dbReference type="GO" id="GO:0031460">
    <property type="term" value="P:glycine betaine transport"/>
    <property type="evidence" value="ECO:0007669"/>
    <property type="project" value="TreeGrafter"/>
</dbReference>
<evidence type="ECO:0000313" key="8">
    <source>
        <dbReference type="Proteomes" id="UP001139179"/>
    </source>
</evidence>
<dbReference type="Pfam" id="PF04069">
    <property type="entry name" value="OpuAC"/>
    <property type="match status" value="2"/>
</dbReference>
<reference evidence="7" key="1">
    <citation type="submission" date="2022-05" db="EMBL/GenBank/DDBJ databases">
        <title>Comparative Genomics of Spacecraft Associated Microbes.</title>
        <authorList>
            <person name="Tran M.T."/>
            <person name="Wright A."/>
            <person name="Seuylemezian A."/>
            <person name="Eisen J."/>
            <person name="Coil D."/>
        </authorList>
    </citation>
    <scope>NUCLEOTIDE SEQUENCE</scope>
    <source>
        <strain evidence="7">214.1.1</strain>
    </source>
</reference>
<keyword evidence="2" id="KW-0813">Transport</keyword>
<accession>A0A9X2DQB1</accession>
<dbReference type="PROSITE" id="PS51257">
    <property type="entry name" value="PROKAR_LIPOPROTEIN"/>
    <property type="match status" value="1"/>
</dbReference>
<name>A0A9X2DQB1_9BACI</name>
<dbReference type="GO" id="GO:0005275">
    <property type="term" value="F:amine transmembrane transporter activity"/>
    <property type="evidence" value="ECO:0007669"/>
    <property type="project" value="TreeGrafter"/>
</dbReference>
<keyword evidence="4" id="KW-0472">Membrane</keyword>
<evidence type="ECO:0000313" key="7">
    <source>
        <dbReference type="EMBL" id="MCM3714721.1"/>
    </source>
</evidence>
<dbReference type="GO" id="GO:0015871">
    <property type="term" value="P:choline transport"/>
    <property type="evidence" value="ECO:0007669"/>
    <property type="project" value="TreeGrafter"/>
</dbReference>
<evidence type="ECO:0000256" key="1">
    <source>
        <dbReference type="ARBA" id="ARBA00004236"/>
    </source>
</evidence>
<dbReference type="Gene3D" id="3.10.105.10">
    <property type="entry name" value="Dipeptide-binding Protein, Domain 3"/>
    <property type="match status" value="1"/>
</dbReference>